<dbReference type="AlphaFoldDB" id="A0A6L6Q3B7"/>
<organism evidence="2 3">
    <name type="scientific">Pseudoduganella ginsengisoli</name>
    <dbReference type="NCBI Taxonomy" id="1462440"/>
    <lineage>
        <taxon>Bacteria</taxon>
        <taxon>Pseudomonadati</taxon>
        <taxon>Pseudomonadota</taxon>
        <taxon>Betaproteobacteria</taxon>
        <taxon>Burkholderiales</taxon>
        <taxon>Oxalobacteraceae</taxon>
        <taxon>Telluria group</taxon>
        <taxon>Pseudoduganella</taxon>
    </lineage>
</organism>
<dbReference type="InterPro" id="IPR010982">
    <property type="entry name" value="Lambda_DNA-bd_dom_sf"/>
</dbReference>
<dbReference type="CDD" id="cd00093">
    <property type="entry name" value="HTH_XRE"/>
    <property type="match status" value="1"/>
</dbReference>
<feature type="domain" description="HTH cro/C1-type" evidence="1">
    <location>
        <begin position="17"/>
        <end position="70"/>
    </location>
</feature>
<evidence type="ECO:0000313" key="2">
    <source>
        <dbReference type="EMBL" id="MTW04363.1"/>
    </source>
</evidence>
<dbReference type="Pfam" id="PF13443">
    <property type="entry name" value="HTH_26"/>
    <property type="match status" value="1"/>
</dbReference>
<dbReference type="InterPro" id="IPR001387">
    <property type="entry name" value="Cro/C1-type_HTH"/>
</dbReference>
<reference evidence="2 3" key="1">
    <citation type="submission" date="2019-11" db="EMBL/GenBank/DDBJ databases">
        <title>Type strains purchased from KCTC, JCM and DSMZ.</title>
        <authorList>
            <person name="Lu H."/>
        </authorList>
    </citation>
    <scope>NUCLEOTIDE SEQUENCE [LARGE SCALE GENOMIC DNA]</scope>
    <source>
        <strain evidence="2 3">KCTC 42409</strain>
    </source>
</reference>
<name>A0A6L6Q3B7_9BURK</name>
<sequence length="251" mass="28695">MVRQESNSQMPLLVSSLKRMLRMRGIGYRDIAQTLGVSEPTIKRWFAGKALTVERLERLCACADVSLIELVELATRDADARLRQLTLAQEQGLAEDHELAFIFVIILRGWSPAELWAEQGLDPATLVRFLARLDKLRVIDLLPGNEVRLLTVRNVEWRKDGPMRTQMAQWLKARSFARDNSCAPWSAEMVKLSDASLNRVEDMSREFMRNIRLLGEVDRATSVDQKAWYTVLVSADQIDMRGFHQKLKAKA</sequence>
<dbReference type="Gene3D" id="1.10.260.40">
    <property type="entry name" value="lambda repressor-like DNA-binding domains"/>
    <property type="match status" value="1"/>
</dbReference>
<gene>
    <name evidence="2" type="ORF">GM668_19985</name>
</gene>
<dbReference type="SMART" id="SM00530">
    <property type="entry name" value="HTH_XRE"/>
    <property type="match status" value="1"/>
</dbReference>
<keyword evidence="3" id="KW-1185">Reference proteome</keyword>
<evidence type="ECO:0000313" key="3">
    <source>
        <dbReference type="Proteomes" id="UP000484015"/>
    </source>
</evidence>
<dbReference type="RefSeq" id="WP_155440723.1">
    <property type="nucleotide sequence ID" value="NZ_WNLA01000015.1"/>
</dbReference>
<accession>A0A6L6Q3B7</accession>
<proteinExistence type="predicted"/>
<dbReference type="OrthoDB" id="5298444at2"/>
<dbReference type="EMBL" id="WNLA01000015">
    <property type="protein sequence ID" value="MTW04363.1"/>
    <property type="molecule type" value="Genomic_DNA"/>
</dbReference>
<dbReference type="PROSITE" id="PS50943">
    <property type="entry name" value="HTH_CROC1"/>
    <property type="match status" value="1"/>
</dbReference>
<evidence type="ECO:0000259" key="1">
    <source>
        <dbReference type="PROSITE" id="PS50943"/>
    </source>
</evidence>
<dbReference type="Proteomes" id="UP000484015">
    <property type="component" value="Unassembled WGS sequence"/>
</dbReference>
<comment type="caution">
    <text evidence="2">The sequence shown here is derived from an EMBL/GenBank/DDBJ whole genome shotgun (WGS) entry which is preliminary data.</text>
</comment>
<protein>
    <submittedName>
        <fullName evidence="2">Helix-turn-helix domain-containing protein</fullName>
    </submittedName>
</protein>
<dbReference type="GO" id="GO:0003677">
    <property type="term" value="F:DNA binding"/>
    <property type="evidence" value="ECO:0007669"/>
    <property type="project" value="InterPro"/>
</dbReference>
<dbReference type="SUPFAM" id="SSF47413">
    <property type="entry name" value="lambda repressor-like DNA-binding domains"/>
    <property type="match status" value="1"/>
</dbReference>